<dbReference type="EMBL" id="JAMZIH010008960">
    <property type="protein sequence ID" value="KAJ1671014.1"/>
    <property type="molecule type" value="Genomic_DNA"/>
</dbReference>
<feature type="non-terminal residue" evidence="1">
    <location>
        <position position="273"/>
    </location>
</feature>
<evidence type="ECO:0000313" key="2">
    <source>
        <dbReference type="Proteomes" id="UP001145114"/>
    </source>
</evidence>
<evidence type="ECO:0000313" key="1">
    <source>
        <dbReference type="EMBL" id="KAJ1671014.1"/>
    </source>
</evidence>
<sequence length="273" mass="30407">MFVRYSEASPVDILRTAYEKTLEEFGELKLKGSSTACIVLLRDDELRVANLGDCGLTVVRQGDMIFRTEEQQHSFNYPYQLGTGEHSDKPTDAQIFRLKVRRGDIIIVGTDGLFDNLFDEDILEEVNRLLPPTLRGSGEPQMRVRHDSGYESSHSRSPRSEDSSSLKVVCSKDMPVTEGVAAVVAARVGDKQQGAGGRARLGFSLPQFHVDPKAISDAIAYRAKFVSEENRYISSPFQTRAIQEGLYYQGGKKDDISVIVAIITDLEDSPDRR</sequence>
<name>A0ACC1H7J0_9FUNG</name>
<comment type="caution">
    <text evidence="1">The sequence shown here is derived from an EMBL/GenBank/DDBJ whole genome shotgun (WGS) entry which is preliminary data.</text>
</comment>
<keyword evidence="2" id="KW-1185">Reference proteome</keyword>
<gene>
    <name evidence="1" type="ORF">EV182_007867</name>
</gene>
<reference evidence="1" key="1">
    <citation type="submission" date="2022-06" db="EMBL/GenBank/DDBJ databases">
        <title>Phylogenomic reconstructions and comparative analyses of Kickxellomycotina fungi.</title>
        <authorList>
            <person name="Reynolds N.K."/>
            <person name="Stajich J.E."/>
            <person name="Barry K."/>
            <person name="Grigoriev I.V."/>
            <person name="Crous P."/>
            <person name="Smith M.E."/>
        </authorList>
    </citation>
    <scope>NUCLEOTIDE SEQUENCE</scope>
    <source>
        <strain evidence="1">RSA 2271</strain>
    </source>
</reference>
<protein>
    <submittedName>
        <fullName evidence="1">Uncharacterized protein</fullName>
    </submittedName>
</protein>
<dbReference type="Proteomes" id="UP001145114">
    <property type="component" value="Unassembled WGS sequence"/>
</dbReference>
<accession>A0ACC1H7J0</accession>
<proteinExistence type="predicted"/>
<organism evidence="1 2">
    <name type="scientific">Spiromyces aspiralis</name>
    <dbReference type="NCBI Taxonomy" id="68401"/>
    <lineage>
        <taxon>Eukaryota</taxon>
        <taxon>Fungi</taxon>
        <taxon>Fungi incertae sedis</taxon>
        <taxon>Zoopagomycota</taxon>
        <taxon>Kickxellomycotina</taxon>
        <taxon>Kickxellomycetes</taxon>
        <taxon>Kickxellales</taxon>
        <taxon>Kickxellaceae</taxon>
        <taxon>Spiromyces</taxon>
    </lineage>
</organism>